<evidence type="ECO:0000313" key="1">
    <source>
        <dbReference type="EMBL" id="CUG92059.1"/>
    </source>
</evidence>
<organism evidence="1 2">
    <name type="scientific">Bodo saltans</name>
    <name type="common">Flagellated protozoan</name>
    <dbReference type="NCBI Taxonomy" id="75058"/>
    <lineage>
        <taxon>Eukaryota</taxon>
        <taxon>Discoba</taxon>
        <taxon>Euglenozoa</taxon>
        <taxon>Kinetoplastea</taxon>
        <taxon>Metakinetoplastina</taxon>
        <taxon>Eubodonida</taxon>
        <taxon>Bodonidae</taxon>
        <taxon>Bodo</taxon>
    </lineage>
</organism>
<protein>
    <recommendedName>
        <fullName evidence="3">SnoaL-like domain-containing protein</fullName>
    </recommendedName>
</protein>
<dbReference type="EMBL" id="CYKH01001996">
    <property type="protein sequence ID" value="CUG92059.1"/>
    <property type="molecule type" value="Genomic_DNA"/>
</dbReference>
<proteinExistence type="predicted"/>
<dbReference type="Proteomes" id="UP000051952">
    <property type="component" value="Unassembled WGS sequence"/>
</dbReference>
<dbReference type="AlphaFoldDB" id="A0A0S4JNP4"/>
<dbReference type="VEuPathDB" id="TriTrypDB:BSAL_35355"/>
<sequence>MRSGGLFSRTRTLSPDEAECVNAWLDLMRFVADPTGNLRLFSTQCTLNDQLIFFDGRSEIADGFAFMSYFFERTDPVVTAIRREETDKGPALHIRTQTEAKVRWLPIQYTFTSAATLALEDHGGWRSALAASSSTSSKENNNITTAVGVLESSGATLQRRKRITSVEHRWFGGPIVSRFTGTYKNAYGDMGDLLRRWEGFVLATAVTNSEHLF</sequence>
<reference evidence="2" key="1">
    <citation type="submission" date="2015-09" db="EMBL/GenBank/DDBJ databases">
        <authorList>
            <consortium name="Pathogen Informatics"/>
        </authorList>
    </citation>
    <scope>NUCLEOTIDE SEQUENCE [LARGE SCALE GENOMIC DNA]</scope>
    <source>
        <strain evidence="2">Lake Konstanz</strain>
    </source>
</reference>
<name>A0A0S4JNP4_BODSA</name>
<evidence type="ECO:0000313" key="2">
    <source>
        <dbReference type="Proteomes" id="UP000051952"/>
    </source>
</evidence>
<dbReference type="OrthoDB" id="269997at2759"/>
<gene>
    <name evidence="1" type="ORF">BSAL_35355</name>
</gene>
<keyword evidence="2" id="KW-1185">Reference proteome</keyword>
<accession>A0A0S4JNP4</accession>
<evidence type="ECO:0008006" key="3">
    <source>
        <dbReference type="Google" id="ProtNLM"/>
    </source>
</evidence>